<reference evidence="2" key="2">
    <citation type="submission" date="2018-03" db="EMBL/GenBank/DDBJ databases">
        <title>The Triticum urartu genome reveals the dynamic nature of wheat genome evolution.</title>
        <authorList>
            <person name="Ling H."/>
            <person name="Ma B."/>
            <person name="Shi X."/>
            <person name="Liu H."/>
            <person name="Dong L."/>
            <person name="Sun H."/>
            <person name="Cao Y."/>
            <person name="Gao Q."/>
            <person name="Zheng S."/>
            <person name="Li Y."/>
            <person name="Yu Y."/>
            <person name="Du H."/>
            <person name="Qi M."/>
            <person name="Li Y."/>
            <person name="Yu H."/>
            <person name="Cui Y."/>
            <person name="Wang N."/>
            <person name="Chen C."/>
            <person name="Wu H."/>
            <person name="Zhao Y."/>
            <person name="Zhang J."/>
            <person name="Li Y."/>
            <person name="Zhou W."/>
            <person name="Zhang B."/>
            <person name="Hu W."/>
            <person name="Eijk M."/>
            <person name="Tang J."/>
            <person name="Witsenboer H."/>
            <person name="Zhao S."/>
            <person name="Li Z."/>
            <person name="Zhang A."/>
            <person name="Wang D."/>
            <person name="Liang C."/>
        </authorList>
    </citation>
    <scope>NUCLEOTIDE SEQUENCE [LARGE SCALE GENOMIC DNA]</scope>
    <source>
        <strain evidence="2">cv. G1812</strain>
    </source>
</reference>
<dbReference type="PROSITE" id="PS50011">
    <property type="entry name" value="PROTEIN_KINASE_DOM"/>
    <property type="match status" value="1"/>
</dbReference>
<keyword evidence="3" id="KW-1185">Reference proteome</keyword>
<dbReference type="SMART" id="SM00220">
    <property type="entry name" value="S_TKc"/>
    <property type="match status" value="1"/>
</dbReference>
<dbReference type="InterPro" id="IPR011009">
    <property type="entry name" value="Kinase-like_dom_sf"/>
</dbReference>
<dbReference type="GO" id="GO:0004672">
    <property type="term" value="F:protein kinase activity"/>
    <property type="evidence" value="ECO:0007669"/>
    <property type="project" value="InterPro"/>
</dbReference>
<organism evidence="2 3">
    <name type="scientific">Triticum urartu</name>
    <name type="common">Red wild einkorn</name>
    <name type="synonym">Crithodium urartu</name>
    <dbReference type="NCBI Taxonomy" id="4572"/>
    <lineage>
        <taxon>Eukaryota</taxon>
        <taxon>Viridiplantae</taxon>
        <taxon>Streptophyta</taxon>
        <taxon>Embryophyta</taxon>
        <taxon>Tracheophyta</taxon>
        <taxon>Spermatophyta</taxon>
        <taxon>Magnoliopsida</taxon>
        <taxon>Liliopsida</taxon>
        <taxon>Poales</taxon>
        <taxon>Poaceae</taxon>
        <taxon>BOP clade</taxon>
        <taxon>Pooideae</taxon>
        <taxon>Triticodae</taxon>
        <taxon>Triticeae</taxon>
        <taxon>Triticinae</taxon>
        <taxon>Triticum</taxon>
    </lineage>
</organism>
<dbReference type="Proteomes" id="UP000015106">
    <property type="component" value="Chromosome 7"/>
</dbReference>
<dbReference type="FunFam" id="1.10.510.10:FF:000625">
    <property type="entry name" value="Cysteine-rich receptor-like protein kinase 6"/>
    <property type="match status" value="1"/>
</dbReference>
<dbReference type="AlphaFoldDB" id="A0A8R7R4V6"/>
<evidence type="ECO:0000259" key="1">
    <source>
        <dbReference type="PROSITE" id="PS50011"/>
    </source>
</evidence>
<dbReference type="EnsemblPlants" id="TuG1812G0700003927.01.T01">
    <property type="protein sequence ID" value="TuG1812G0700003927.01.T01"/>
    <property type="gene ID" value="TuG1812G0700003927.01"/>
</dbReference>
<feature type="domain" description="Protein kinase" evidence="1">
    <location>
        <begin position="1"/>
        <end position="267"/>
    </location>
</feature>
<accession>A0A8R7R4V6</accession>
<reference evidence="2" key="3">
    <citation type="submission" date="2022-06" db="UniProtKB">
        <authorList>
            <consortium name="EnsemblPlants"/>
        </authorList>
    </citation>
    <scope>IDENTIFICATION</scope>
</reference>
<dbReference type="PANTHER" id="PTHR45707">
    <property type="entry name" value="C2 CALCIUM/LIPID-BINDING PLANT PHOSPHORIBOSYLTRANSFERASE FAMILY PROTEIN"/>
    <property type="match status" value="1"/>
</dbReference>
<dbReference type="Gramene" id="TuG1812G0700003927.01.T01">
    <property type="protein sequence ID" value="TuG1812G0700003927.01.T01"/>
    <property type="gene ID" value="TuG1812G0700003927.01"/>
</dbReference>
<dbReference type="PROSITE" id="PS00108">
    <property type="entry name" value="PROTEIN_KINASE_ST"/>
    <property type="match status" value="1"/>
</dbReference>
<dbReference type="SUPFAM" id="SSF56112">
    <property type="entry name" value="Protein kinase-like (PK-like)"/>
    <property type="match status" value="1"/>
</dbReference>
<sequence>MLYGMPSLDDNDKNFDKEFHNLTCLQHPNIVRLVGFCHETQREYVPYRGKMVLADMTKRALCFEYMHNGSLDKFISDESTGLDWDTRYAIIKGICEGLKYLHEELQPPIFHLDLKPANVLLDENMVPKIADFGLSRFYGEGTGITTSSIGTIGYLPPEFINRHVISNKLDIFSLGVVIIKIMTGPTGYSQSAEMNSQEFIEQVQRNWRSRLQARSVDVPESYCEQIKRCIEIALSCLEIERCRRPTIGAIIHELNETRCMCQLHEVLGNVPRSSMDQV</sequence>
<protein>
    <recommendedName>
        <fullName evidence="1">Protein kinase domain-containing protein</fullName>
    </recommendedName>
</protein>
<dbReference type="GO" id="GO:0005524">
    <property type="term" value="F:ATP binding"/>
    <property type="evidence" value="ECO:0007669"/>
    <property type="project" value="InterPro"/>
</dbReference>
<dbReference type="PIRSF" id="PIRSF000654">
    <property type="entry name" value="Integrin-linked_kinase"/>
    <property type="match status" value="1"/>
</dbReference>
<dbReference type="Pfam" id="PF00069">
    <property type="entry name" value="Pkinase"/>
    <property type="match status" value="1"/>
</dbReference>
<proteinExistence type="predicted"/>
<dbReference type="InterPro" id="IPR000719">
    <property type="entry name" value="Prot_kinase_dom"/>
</dbReference>
<evidence type="ECO:0000313" key="3">
    <source>
        <dbReference type="Proteomes" id="UP000015106"/>
    </source>
</evidence>
<evidence type="ECO:0000313" key="2">
    <source>
        <dbReference type="EnsemblPlants" id="TuG1812G0700003927.01.T01"/>
    </source>
</evidence>
<reference evidence="3" key="1">
    <citation type="journal article" date="2013" name="Nature">
        <title>Draft genome of the wheat A-genome progenitor Triticum urartu.</title>
        <authorList>
            <person name="Ling H.Q."/>
            <person name="Zhao S."/>
            <person name="Liu D."/>
            <person name="Wang J."/>
            <person name="Sun H."/>
            <person name="Zhang C."/>
            <person name="Fan H."/>
            <person name="Li D."/>
            <person name="Dong L."/>
            <person name="Tao Y."/>
            <person name="Gao C."/>
            <person name="Wu H."/>
            <person name="Li Y."/>
            <person name="Cui Y."/>
            <person name="Guo X."/>
            <person name="Zheng S."/>
            <person name="Wang B."/>
            <person name="Yu K."/>
            <person name="Liang Q."/>
            <person name="Yang W."/>
            <person name="Lou X."/>
            <person name="Chen J."/>
            <person name="Feng M."/>
            <person name="Jian J."/>
            <person name="Zhang X."/>
            <person name="Luo G."/>
            <person name="Jiang Y."/>
            <person name="Liu J."/>
            <person name="Wang Z."/>
            <person name="Sha Y."/>
            <person name="Zhang B."/>
            <person name="Wu H."/>
            <person name="Tang D."/>
            <person name="Shen Q."/>
            <person name="Xue P."/>
            <person name="Zou S."/>
            <person name="Wang X."/>
            <person name="Liu X."/>
            <person name="Wang F."/>
            <person name="Yang Y."/>
            <person name="An X."/>
            <person name="Dong Z."/>
            <person name="Zhang K."/>
            <person name="Zhang X."/>
            <person name="Luo M.C."/>
            <person name="Dvorak J."/>
            <person name="Tong Y."/>
            <person name="Wang J."/>
            <person name="Yang H."/>
            <person name="Li Z."/>
            <person name="Wang D."/>
            <person name="Zhang A."/>
            <person name="Wang J."/>
        </authorList>
    </citation>
    <scope>NUCLEOTIDE SEQUENCE</scope>
    <source>
        <strain evidence="3">cv. G1812</strain>
    </source>
</reference>
<dbReference type="PANTHER" id="PTHR45707:SF76">
    <property type="entry name" value="PROTEIN KINASE DOMAIN-CONTAINING PROTEIN"/>
    <property type="match status" value="1"/>
</dbReference>
<name>A0A8R7R4V6_TRIUA</name>
<dbReference type="InterPro" id="IPR008271">
    <property type="entry name" value="Ser/Thr_kinase_AS"/>
</dbReference>
<dbReference type="Gene3D" id="1.10.510.10">
    <property type="entry name" value="Transferase(Phosphotransferase) domain 1"/>
    <property type="match status" value="1"/>
</dbReference>